<protein>
    <recommendedName>
        <fullName evidence="5">HTH araC/xylS-type domain-containing protein</fullName>
    </recommendedName>
</protein>
<evidence type="ECO:0000256" key="2">
    <source>
        <dbReference type="ARBA" id="ARBA00023125"/>
    </source>
</evidence>
<evidence type="ECO:0000256" key="4">
    <source>
        <dbReference type="SAM" id="MobiDB-lite"/>
    </source>
</evidence>
<name>A0A327M4J0_9PROT</name>
<feature type="domain" description="HTH araC/xylS-type" evidence="5">
    <location>
        <begin position="269"/>
        <end position="370"/>
    </location>
</feature>
<keyword evidence="1" id="KW-0805">Transcription regulation</keyword>
<keyword evidence="2" id="KW-0238">DNA-binding</keyword>
<evidence type="ECO:0000313" key="7">
    <source>
        <dbReference type="Proteomes" id="UP000249065"/>
    </source>
</evidence>
<gene>
    <name evidence="6" type="ORF">DOO78_20815</name>
</gene>
<sequence length="372" mass="41284">MDQHGANRPVAVPVCFHPACSTSHRPAIERAARDTSQGAPGGLRRHGTASVRRRKRSREETKMHKPGGRRYCLKGLSSEILSSIFVPLEMRGAAAVEGRYHVTELDSLRFIRARSRGDRYEARRRQDHIAAGADGHCFVCLPLSRPTLLRQDGASCLLEPGDLGFVDSRREYSIEVPAGSDTLWLRLDTARLAGRFRATPEIFARRIDGRSGIGRLAAGFLRSAIRTEGEVPVPSRTLVATVATDLLAEAAATLLQDRPFRSGSQRSFDRACLHIDWHADDPELSPASIAQALGIGTRHLSQLFADRGETVMGRVQRRRLELCRARLEREVWRPGLITEFAYAAGFGNVSSFNRAFKAAFDRTPRDVTLRQP</sequence>
<comment type="caution">
    <text evidence="6">The sequence shown here is derived from an EMBL/GenBank/DDBJ whole genome shotgun (WGS) entry which is preliminary data.</text>
</comment>
<feature type="compositionally biased region" description="Basic residues" evidence="4">
    <location>
        <begin position="43"/>
        <end position="56"/>
    </location>
</feature>
<proteinExistence type="predicted"/>
<evidence type="ECO:0000313" key="6">
    <source>
        <dbReference type="EMBL" id="RAI57103.1"/>
    </source>
</evidence>
<dbReference type="SMART" id="SM00342">
    <property type="entry name" value="HTH_ARAC"/>
    <property type="match status" value="1"/>
</dbReference>
<dbReference type="InterPro" id="IPR050204">
    <property type="entry name" value="AraC_XylS_family_regulators"/>
</dbReference>
<evidence type="ECO:0000259" key="5">
    <source>
        <dbReference type="PROSITE" id="PS01124"/>
    </source>
</evidence>
<dbReference type="PROSITE" id="PS01124">
    <property type="entry name" value="HTH_ARAC_FAMILY_2"/>
    <property type="match status" value="1"/>
</dbReference>
<dbReference type="SUPFAM" id="SSF46689">
    <property type="entry name" value="Homeodomain-like"/>
    <property type="match status" value="1"/>
</dbReference>
<dbReference type="PANTHER" id="PTHR46796">
    <property type="entry name" value="HTH-TYPE TRANSCRIPTIONAL ACTIVATOR RHAS-RELATED"/>
    <property type="match status" value="1"/>
</dbReference>
<dbReference type="GO" id="GO:0003700">
    <property type="term" value="F:DNA-binding transcription factor activity"/>
    <property type="evidence" value="ECO:0007669"/>
    <property type="project" value="InterPro"/>
</dbReference>
<dbReference type="InterPro" id="IPR035418">
    <property type="entry name" value="AraC-bd_2"/>
</dbReference>
<reference evidence="7" key="1">
    <citation type="submission" date="2018-06" db="EMBL/GenBank/DDBJ databases">
        <authorList>
            <person name="Khan S.A."/>
        </authorList>
    </citation>
    <scope>NUCLEOTIDE SEQUENCE [LARGE SCALE GENOMIC DNA]</scope>
    <source>
        <strain evidence="7">DB-1506</strain>
    </source>
</reference>
<dbReference type="Proteomes" id="UP000249065">
    <property type="component" value="Unassembled WGS sequence"/>
</dbReference>
<feature type="region of interest" description="Disordered" evidence="4">
    <location>
        <begin position="32"/>
        <end position="68"/>
    </location>
</feature>
<dbReference type="Pfam" id="PF12833">
    <property type="entry name" value="HTH_18"/>
    <property type="match status" value="1"/>
</dbReference>
<dbReference type="Gene3D" id="1.10.10.60">
    <property type="entry name" value="Homeodomain-like"/>
    <property type="match status" value="1"/>
</dbReference>
<evidence type="ECO:0000256" key="1">
    <source>
        <dbReference type="ARBA" id="ARBA00023015"/>
    </source>
</evidence>
<dbReference type="PANTHER" id="PTHR46796:SF6">
    <property type="entry name" value="ARAC SUBFAMILY"/>
    <property type="match status" value="1"/>
</dbReference>
<evidence type="ECO:0000256" key="3">
    <source>
        <dbReference type="ARBA" id="ARBA00023163"/>
    </source>
</evidence>
<dbReference type="InterPro" id="IPR018060">
    <property type="entry name" value="HTH_AraC"/>
</dbReference>
<dbReference type="Pfam" id="PF14525">
    <property type="entry name" value="AraC_binding_2"/>
    <property type="match status" value="1"/>
</dbReference>
<dbReference type="GO" id="GO:0043565">
    <property type="term" value="F:sequence-specific DNA binding"/>
    <property type="evidence" value="ECO:0007669"/>
    <property type="project" value="InterPro"/>
</dbReference>
<accession>A0A327M4J0</accession>
<dbReference type="OrthoDB" id="5295469at2"/>
<keyword evidence="7" id="KW-1185">Reference proteome</keyword>
<keyword evidence="3" id="KW-0804">Transcription</keyword>
<organism evidence="6 7">
    <name type="scientific">Roseicella frigidaeris</name>
    <dbReference type="NCBI Taxonomy" id="2230885"/>
    <lineage>
        <taxon>Bacteria</taxon>
        <taxon>Pseudomonadati</taxon>
        <taxon>Pseudomonadota</taxon>
        <taxon>Alphaproteobacteria</taxon>
        <taxon>Acetobacterales</taxon>
        <taxon>Roseomonadaceae</taxon>
        <taxon>Roseicella</taxon>
    </lineage>
</organism>
<dbReference type="AlphaFoldDB" id="A0A327M4J0"/>
<dbReference type="EMBL" id="QLIX01000021">
    <property type="protein sequence ID" value="RAI57103.1"/>
    <property type="molecule type" value="Genomic_DNA"/>
</dbReference>
<dbReference type="InterPro" id="IPR009057">
    <property type="entry name" value="Homeodomain-like_sf"/>
</dbReference>